<evidence type="ECO:0000256" key="1">
    <source>
        <dbReference type="SAM" id="MobiDB-lite"/>
    </source>
</evidence>
<comment type="caution">
    <text evidence="3">The sequence shown here is derived from an EMBL/GenBank/DDBJ whole genome shotgun (WGS) entry which is preliminary data.</text>
</comment>
<evidence type="ECO:0000313" key="4">
    <source>
        <dbReference type="Proteomes" id="UP000295075"/>
    </source>
</evidence>
<accession>A0A4R4PKH0</accession>
<dbReference type="AlphaFoldDB" id="A0A4R4PKH0"/>
<keyword evidence="2" id="KW-0472">Membrane</keyword>
<keyword evidence="2" id="KW-1133">Transmembrane helix</keyword>
<evidence type="ECO:0000256" key="2">
    <source>
        <dbReference type="SAM" id="Phobius"/>
    </source>
</evidence>
<evidence type="ECO:0000313" key="3">
    <source>
        <dbReference type="EMBL" id="TDC22453.1"/>
    </source>
</evidence>
<reference evidence="3 4" key="1">
    <citation type="submission" date="2019-03" db="EMBL/GenBank/DDBJ databases">
        <title>Draft genome sequences of novel Actinobacteria.</title>
        <authorList>
            <person name="Sahin N."/>
            <person name="Ay H."/>
            <person name="Saygin H."/>
        </authorList>
    </citation>
    <scope>NUCLEOTIDE SEQUENCE [LARGE SCALE GENOMIC DNA]</scope>
    <source>
        <strain evidence="3 4">JCM 30547</strain>
    </source>
</reference>
<dbReference type="Proteomes" id="UP000295075">
    <property type="component" value="Unassembled WGS sequence"/>
</dbReference>
<feature type="region of interest" description="Disordered" evidence="1">
    <location>
        <begin position="51"/>
        <end position="77"/>
    </location>
</feature>
<organism evidence="3 4">
    <name type="scientific">Kribbella albertanoniae</name>
    <dbReference type="NCBI Taxonomy" id="1266829"/>
    <lineage>
        <taxon>Bacteria</taxon>
        <taxon>Bacillati</taxon>
        <taxon>Actinomycetota</taxon>
        <taxon>Actinomycetes</taxon>
        <taxon>Propionibacteriales</taxon>
        <taxon>Kribbellaceae</taxon>
        <taxon>Kribbella</taxon>
    </lineage>
</organism>
<feature type="transmembrane region" description="Helical" evidence="2">
    <location>
        <begin position="7"/>
        <end position="26"/>
    </location>
</feature>
<protein>
    <recommendedName>
        <fullName evidence="5">Holin</fullName>
    </recommendedName>
</protein>
<evidence type="ECO:0008006" key="5">
    <source>
        <dbReference type="Google" id="ProtNLM"/>
    </source>
</evidence>
<dbReference type="EMBL" id="SMKA01000190">
    <property type="protein sequence ID" value="TDC22453.1"/>
    <property type="molecule type" value="Genomic_DNA"/>
</dbReference>
<sequence length="77" mass="8005">MIWKREPALILGVVQAIIALAVSLGFGLSTEQVGAILAVSAAVMALVTRSQVTPTAKEPEPEPPAEPPADWTDNQAA</sequence>
<name>A0A4R4PKH0_9ACTN</name>
<keyword evidence="4" id="KW-1185">Reference proteome</keyword>
<gene>
    <name evidence="3" type="ORF">E1261_30885</name>
</gene>
<proteinExistence type="predicted"/>
<dbReference type="RefSeq" id="WP_132412784.1">
    <property type="nucleotide sequence ID" value="NZ_SMKA01000190.1"/>
</dbReference>
<keyword evidence="2" id="KW-0812">Transmembrane</keyword>